<keyword evidence="3" id="KW-1185">Reference proteome</keyword>
<dbReference type="EMBL" id="OU503041">
    <property type="protein sequence ID" value="CAI9764042.1"/>
    <property type="molecule type" value="Genomic_DNA"/>
</dbReference>
<dbReference type="InterPro" id="IPR000008">
    <property type="entry name" value="C2_dom"/>
</dbReference>
<proteinExistence type="predicted"/>
<evidence type="ECO:0000313" key="2">
    <source>
        <dbReference type="EMBL" id="CAI9764042.1"/>
    </source>
</evidence>
<dbReference type="PANTHER" id="PTHR32246:SF22">
    <property type="entry name" value="C2 DOMAIN-CONTAINING PROTEIN"/>
    <property type="match status" value="1"/>
</dbReference>
<evidence type="ECO:0000259" key="1">
    <source>
        <dbReference type="Pfam" id="PF00168"/>
    </source>
</evidence>
<dbReference type="Gene3D" id="2.60.40.150">
    <property type="entry name" value="C2 domain"/>
    <property type="match status" value="1"/>
</dbReference>
<evidence type="ECO:0000313" key="3">
    <source>
        <dbReference type="Proteomes" id="UP000834106"/>
    </source>
</evidence>
<organism evidence="2 3">
    <name type="scientific">Fraxinus pennsylvanica</name>
    <dbReference type="NCBI Taxonomy" id="56036"/>
    <lineage>
        <taxon>Eukaryota</taxon>
        <taxon>Viridiplantae</taxon>
        <taxon>Streptophyta</taxon>
        <taxon>Embryophyta</taxon>
        <taxon>Tracheophyta</taxon>
        <taxon>Spermatophyta</taxon>
        <taxon>Magnoliopsida</taxon>
        <taxon>eudicotyledons</taxon>
        <taxon>Gunneridae</taxon>
        <taxon>Pentapetalae</taxon>
        <taxon>asterids</taxon>
        <taxon>lamiids</taxon>
        <taxon>Lamiales</taxon>
        <taxon>Oleaceae</taxon>
        <taxon>Oleeae</taxon>
        <taxon>Fraxinus</taxon>
    </lineage>
</organism>
<sequence length="152" mass="16835">MECRKFEITIISADDLPDVRNFLQMKVFAKVSIQGQSKTTKKTPADMEGEKNPVWNFSTEYTIGEAAVQQEGTPKGRLSISYRFGERIFVKKPSGWNKALEFGFLILVGGALLLLDGADDSQIPVFTDSKDAVVVDDGDVFYDFPDSDGGIR</sequence>
<name>A0AAD1Z6G1_9LAMI</name>
<dbReference type="AlphaFoldDB" id="A0AAD1Z6G1"/>
<reference evidence="2" key="1">
    <citation type="submission" date="2023-05" db="EMBL/GenBank/DDBJ databases">
        <authorList>
            <person name="Huff M."/>
        </authorList>
    </citation>
    <scope>NUCLEOTIDE SEQUENCE</scope>
</reference>
<dbReference type="Pfam" id="PF00168">
    <property type="entry name" value="C2"/>
    <property type="match status" value="1"/>
</dbReference>
<dbReference type="InterPro" id="IPR035892">
    <property type="entry name" value="C2_domain_sf"/>
</dbReference>
<gene>
    <name evidence="2" type="ORF">FPE_LOCUS11472</name>
</gene>
<dbReference type="PANTHER" id="PTHR32246">
    <property type="entry name" value="INGRESSION PROTEIN FIC1"/>
    <property type="match status" value="1"/>
</dbReference>
<dbReference type="Proteomes" id="UP000834106">
    <property type="component" value="Chromosome 6"/>
</dbReference>
<protein>
    <recommendedName>
        <fullName evidence="1">C2 domain-containing protein</fullName>
    </recommendedName>
</protein>
<feature type="domain" description="C2" evidence="1">
    <location>
        <begin position="5"/>
        <end position="65"/>
    </location>
</feature>
<dbReference type="SUPFAM" id="SSF49562">
    <property type="entry name" value="C2 domain (Calcium/lipid-binding domain, CaLB)"/>
    <property type="match status" value="1"/>
</dbReference>
<accession>A0AAD1Z6G1</accession>